<accession>A0ABV2AZV2</accession>
<protein>
    <recommendedName>
        <fullName evidence="8">MAPEG family protein</fullName>
    </recommendedName>
</protein>
<dbReference type="RefSeq" id="WP_434547891.1">
    <property type="nucleotide sequence ID" value="NZ_APND01000002.1"/>
</dbReference>
<dbReference type="InterPro" id="IPR023352">
    <property type="entry name" value="MAPEG-like_dom_sf"/>
</dbReference>
<dbReference type="PANTHER" id="PTHR35371">
    <property type="entry name" value="INNER MEMBRANE PROTEIN"/>
    <property type="match status" value="1"/>
</dbReference>
<name>A0ABV2AZV2_9GAMM</name>
<sequence length="133" mass="14542">MAMILAYWCVLIAAFMPFGFVLYAKAGGPKKMGLKENHHPRRWLEEQAEGPQRRAYWAQLNSFEAFPPFAAGVIIAVISGGSIGAINLFAVLFVLLRLVYGWCYISDRATMRSLVWGGAAACTVALFIVAAIG</sequence>
<dbReference type="Proteomes" id="UP001460888">
    <property type="component" value="Unassembled WGS sequence"/>
</dbReference>
<feature type="transmembrane region" description="Helical" evidence="5">
    <location>
        <begin position="69"/>
        <end position="102"/>
    </location>
</feature>
<feature type="transmembrane region" description="Helical" evidence="5">
    <location>
        <begin position="114"/>
        <end position="132"/>
    </location>
</feature>
<dbReference type="Pfam" id="PF01124">
    <property type="entry name" value="MAPEG"/>
    <property type="match status" value="1"/>
</dbReference>
<dbReference type="Gene3D" id="1.20.120.550">
    <property type="entry name" value="Membrane associated eicosanoid/glutathione metabolism-like domain"/>
    <property type="match status" value="1"/>
</dbReference>
<evidence type="ECO:0000256" key="1">
    <source>
        <dbReference type="ARBA" id="ARBA00004370"/>
    </source>
</evidence>
<gene>
    <name evidence="6" type="ORF">SADO_07822</name>
</gene>
<evidence type="ECO:0000256" key="5">
    <source>
        <dbReference type="SAM" id="Phobius"/>
    </source>
</evidence>
<comment type="subcellular location">
    <subcellularLocation>
        <location evidence="1">Membrane</location>
    </subcellularLocation>
</comment>
<organism evidence="6 7">
    <name type="scientific">Salinisphaera dokdonensis CL-ES53</name>
    <dbReference type="NCBI Taxonomy" id="1304272"/>
    <lineage>
        <taxon>Bacteria</taxon>
        <taxon>Pseudomonadati</taxon>
        <taxon>Pseudomonadota</taxon>
        <taxon>Gammaproteobacteria</taxon>
        <taxon>Salinisphaerales</taxon>
        <taxon>Salinisphaeraceae</taxon>
        <taxon>Salinisphaera</taxon>
    </lineage>
</organism>
<dbReference type="InterPro" id="IPR001129">
    <property type="entry name" value="Membr-assoc_MAPEG"/>
</dbReference>
<keyword evidence="4 5" id="KW-0472">Membrane</keyword>
<dbReference type="PANTHER" id="PTHR35371:SF1">
    <property type="entry name" value="BLR7753 PROTEIN"/>
    <property type="match status" value="1"/>
</dbReference>
<proteinExistence type="predicted"/>
<comment type="caution">
    <text evidence="6">The sequence shown here is derived from an EMBL/GenBank/DDBJ whole genome shotgun (WGS) entry which is preliminary data.</text>
</comment>
<dbReference type="SUPFAM" id="SSF161084">
    <property type="entry name" value="MAPEG domain-like"/>
    <property type="match status" value="1"/>
</dbReference>
<evidence type="ECO:0000256" key="4">
    <source>
        <dbReference type="ARBA" id="ARBA00023136"/>
    </source>
</evidence>
<evidence type="ECO:0008006" key="8">
    <source>
        <dbReference type="Google" id="ProtNLM"/>
    </source>
</evidence>
<evidence type="ECO:0000313" key="7">
    <source>
        <dbReference type="Proteomes" id="UP001460888"/>
    </source>
</evidence>
<evidence type="ECO:0000313" key="6">
    <source>
        <dbReference type="EMBL" id="MES1929147.1"/>
    </source>
</evidence>
<keyword evidence="7" id="KW-1185">Reference proteome</keyword>
<keyword evidence="3 5" id="KW-1133">Transmembrane helix</keyword>
<evidence type="ECO:0000256" key="3">
    <source>
        <dbReference type="ARBA" id="ARBA00022989"/>
    </source>
</evidence>
<evidence type="ECO:0000256" key="2">
    <source>
        <dbReference type="ARBA" id="ARBA00022692"/>
    </source>
</evidence>
<reference evidence="6 7" key="1">
    <citation type="submission" date="2013-03" db="EMBL/GenBank/DDBJ databases">
        <title>Salinisphaera dokdonensis CL-ES53 Genome Sequencing.</title>
        <authorList>
            <person name="Li C."/>
            <person name="Lai Q."/>
            <person name="Shao Z."/>
        </authorList>
    </citation>
    <scope>NUCLEOTIDE SEQUENCE [LARGE SCALE GENOMIC DNA]</scope>
    <source>
        <strain evidence="6 7">CL-ES53</strain>
    </source>
</reference>
<dbReference type="EMBL" id="APND01000002">
    <property type="protein sequence ID" value="MES1929147.1"/>
    <property type="molecule type" value="Genomic_DNA"/>
</dbReference>
<keyword evidence="2 5" id="KW-0812">Transmembrane</keyword>